<keyword evidence="1 8" id="KW-0444">Lipid biosynthesis</keyword>
<protein>
    <recommendedName>
        <fullName evidence="8">Holo-[acyl-carrier-protein] synthase</fullName>
        <shortName evidence="8">Holo-ACP synthase</shortName>
        <ecNumber evidence="8">2.7.8.7</ecNumber>
    </recommendedName>
    <alternativeName>
        <fullName evidence="8">4'-phosphopantetheinyl transferase AcpS</fullName>
    </alternativeName>
</protein>
<dbReference type="EMBL" id="JAUSWN010000026">
    <property type="protein sequence ID" value="MDQ0480739.1"/>
    <property type="molecule type" value="Genomic_DNA"/>
</dbReference>
<comment type="function">
    <text evidence="8">Transfers the 4'-phosphopantetheine moiety from coenzyme A to a Ser of acyl-carrier-protein.</text>
</comment>
<reference evidence="10 11" key="1">
    <citation type="submission" date="2023-07" db="EMBL/GenBank/DDBJ databases">
        <title>Genomic Encyclopedia of Type Strains, Phase IV (KMG-IV): sequencing the most valuable type-strain genomes for metagenomic binning, comparative biology and taxonomic classification.</title>
        <authorList>
            <person name="Goeker M."/>
        </authorList>
    </citation>
    <scope>NUCLEOTIDE SEQUENCE [LARGE SCALE GENOMIC DNA]</scope>
    <source>
        <strain evidence="10 11">DSM 1400</strain>
    </source>
</reference>
<keyword evidence="5 8" id="KW-0460">Magnesium</keyword>
<keyword evidence="7 8" id="KW-0275">Fatty acid biosynthesis</keyword>
<comment type="caution">
    <text evidence="10">The sequence shown here is derived from an EMBL/GenBank/DDBJ whole genome shotgun (WGS) entry which is preliminary data.</text>
</comment>
<evidence type="ECO:0000256" key="7">
    <source>
        <dbReference type="ARBA" id="ARBA00023160"/>
    </source>
</evidence>
<evidence type="ECO:0000256" key="4">
    <source>
        <dbReference type="ARBA" id="ARBA00022832"/>
    </source>
</evidence>
<feature type="domain" description="4'-phosphopantetheinyl transferase" evidence="9">
    <location>
        <begin position="4"/>
        <end position="104"/>
    </location>
</feature>
<evidence type="ECO:0000313" key="10">
    <source>
        <dbReference type="EMBL" id="MDQ0480739.1"/>
    </source>
</evidence>
<evidence type="ECO:0000256" key="1">
    <source>
        <dbReference type="ARBA" id="ARBA00022516"/>
    </source>
</evidence>
<dbReference type="NCBIfam" id="TIGR00516">
    <property type="entry name" value="acpS"/>
    <property type="match status" value="1"/>
</dbReference>
<comment type="catalytic activity">
    <reaction evidence="8">
        <text>apo-[ACP] + CoA = holo-[ACP] + adenosine 3',5'-bisphosphate + H(+)</text>
        <dbReference type="Rhea" id="RHEA:12068"/>
        <dbReference type="Rhea" id="RHEA-COMP:9685"/>
        <dbReference type="Rhea" id="RHEA-COMP:9690"/>
        <dbReference type="ChEBI" id="CHEBI:15378"/>
        <dbReference type="ChEBI" id="CHEBI:29999"/>
        <dbReference type="ChEBI" id="CHEBI:57287"/>
        <dbReference type="ChEBI" id="CHEBI:58343"/>
        <dbReference type="ChEBI" id="CHEBI:64479"/>
        <dbReference type="EC" id="2.7.8.7"/>
    </reaction>
</comment>
<evidence type="ECO:0000256" key="8">
    <source>
        <dbReference type="HAMAP-Rule" id="MF_00101"/>
    </source>
</evidence>
<dbReference type="NCBIfam" id="TIGR00556">
    <property type="entry name" value="pantethn_trn"/>
    <property type="match status" value="1"/>
</dbReference>
<proteinExistence type="inferred from homology"/>
<evidence type="ECO:0000259" key="9">
    <source>
        <dbReference type="Pfam" id="PF01648"/>
    </source>
</evidence>
<accession>A0ABU0JUF8</accession>
<sequence length="124" mass="13912">MIIGVGVDIIEINRIKKALERRDAFLNKLFNKSEIDYFARKKFRPEFVAGKFAAKEAVAKALGTGFREFDFKDILIENNTLGKPMVSLKGKAKLIASKNGDYRIHISISHSCTDAIAYAVMEVD</sequence>
<dbReference type="Proteomes" id="UP001224418">
    <property type="component" value="Unassembled WGS sequence"/>
</dbReference>
<keyword evidence="3 8" id="KW-0479">Metal-binding</keyword>
<name>A0ABU0JUF8_HATLI</name>
<keyword evidence="8" id="KW-0963">Cytoplasm</keyword>
<dbReference type="InterPro" id="IPR002582">
    <property type="entry name" value="ACPS"/>
</dbReference>
<dbReference type="RefSeq" id="WP_111940594.1">
    <property type="nucleotide sequence ID" value="NZ_BAAACJ010000034.1"/>
</dbReference>
<dbReference type="GO" id="GO:0008897">
    <property type="term" value="F:holo-[acyl-carrier-protein] synthase activity"/>
    <property type="evidence" value="ECO:0007669"/>
    <property type="project" value="UniProtKB-EC"/>
</dbReference>
<dbReference type="InterPro" id="IPR008278">
    <property type="entry name" value="4-PPantetheinyl_Trfase_dom"/>
</dbReference>
<dbReference type="Gene3D" id="3.90.470.20">
    <property type="entry name" value="4'-phosphopantetheinyl transferase domain"/>
    <property type="match status" value="1"/>
</dbReference>
<dbReference type="HAMAP" id="MF_00101">
    <property type="entry name" value="AcpS"/>
    <property type="match status" value="1"/>
</dbReference>
<evidence type="ECO:0000256" key="5">
    <source>
        <dbReference type="ARBA" id="ARBA00022842"/>
    </source>
</evidence>
<comment type="similarity">
    <text evidence="8">Belongs to the P-Pant transferase superfamily. AcpS family.</text>
</comment>
<dbReference type="EC" id="2.7.8.7" evidence="8"/>
<keyword evidence="11" id="KW-1185">Reference proteome</keyword>
<keyword evidence="4 8" id="KW-0276">Fatty acid metabolism</keyword>
<dbReference type="SUPFAM" id="SSF56214">
    <property type="entry name" value="4'-phosphopantetheinyl transferase"/>
    <property type="match status" value="1"/>
</dbReference>
<dbReference type="InterPro" id="IPR004568">
    <property type="entry name" value="Ppantetheine-prot_Trfase_dom"/>
</dbReference>
<evidence type="ECO:0000256" key="2">
    <source>
        <dbReference type="ARBA" id="ARBA00022679"/>
    </source>
</evidence>
<dbReference type="InterPro" id="IPR037143">
    <property type="entry name" value="4-PPantetheinyl_Trfase_dom_sf"/>
</dbReference>
<organism evidence="10 11">
    <name type="scientific">Hathewaya limosa</name>
    <name type="common">Clostridium limosum</name>
    <dbReference type="NCBI Taxonomy" id="1536"/>
    <lineage>
        <taxon>Bacteria</taxon>
        <taxon>Bacillati</taxon>
        <taxon>Bacillota</taxon>
        <taxon>Clostridia</taxon>
        <taxon>Eubacteriales</taxon>
        <taxon>Clostridiaceae</taxon>
        <taxon>Hathewaya</taxon>
    </lineage>
</organism>
<gene>
    <name evidence="8" type="primary">acpS</name>
    <name evidence="10" type="ORF">QOZ93_002489</name>
</gene>
<keyword evidence="2 8" id="KW-0808">Transferase</keyword>
<evidence type="ECO:0000313" key="11">
    <source>
        <dbReference type="Proteomes" id="UP001224418"/>
    </source>
</evidence>
<comment type="subcellular location">
    <subcellularLocation>
        <location evidence="8">Cytoplasm</location>
    </subcellularLocation>
</comment>
<comment type="cofactor">
    <cofactor evidence="8">
        <name>Mg(2+)</name>
        <dbReference type="ChEBI" id="CHEBI:18420"/>
    </cofactor>
</comment>
<dbReference type="Pfam" id="PF01648">
    <property type="entry name" value="ACPS"/>
    <property type="match status" value="1"/>
</dbReference>
<keyword evidence="6 8" id="KW-0443">Lipid metabolism</keyword>
<evidence type="ECO:0000256" key="6">
    <source>
        <dbReference type="ARBA" id="ARBA00023098"/>
    </source>
</evidence>
<feature type="binding site" evidence="8">
    <location>
        <position position="8"/>
    </location>
    <ligand>
        <name>Mg(2+)</name>
        <dbReference type="ChEBI" id="CHEBI:18420"/>
    </ligand>
</feature>
<evidence type="ECO:0000256" key="3">
    <source>
        <dbReference type="ARBA" id="ARBA00022723"/>
    </source>
</evidence>
<feature type="binding site" evidence="8">
    <location>
        <position position="56"/>
    </location>
    <ligand>
        <name>Mg(2+)</name>
        <dbReference type="ChEBI" id="CHEBI:18420"/>
    </ligand>
</feature>